<dbReference type="InterPro" id="IPR025996">
    <property type="entry name" value="MT1864/Rv1816-like_C"/>
</dbReference>
<accession>A0A0F0KVM3</accession>
<evidence type="ECO:0000259" key="5">
    <source>
        <dbReference type="PROSITE" id="PS50977"/>
    </source>
</evidence>
<evidence type="ECO:0000256" key="4">
    <source>
        <dbReference type="PROSITE-ProRule" id="PRU00335"/>
    </source>
</evidence>
<organism evidence="6 7">
    <name type="scientific">Microbacterium azadirachtae</name>
    <dbReference type="NCBI Taxonomy" id="582680"/>
    <lineage>
        <taxon>Bacteria</taxon>
        <taxon>Bacillati</taxon>
        <taxon>Actinomycetota</taxon>
        <taxon>Actinomycetes</taxon>
        <taxon>Micrococcales</taxon>
        <taxon>Microbacteriaceae</taxon>
        <taxon>Microbacterium</taxon>
    </lineage>
</organism>
<dbReference type="Pfam" id="PF13305">
    <property type="entry name" value="TetR_C_33"/>
    <property type="match status" value="1"/>
</dbReference>
<dbReference type="Proteomes" id="UP000033448">
    <property type="component" value="Unassembled WGS sequence"/>
</dbReference>
<keyword evidence="1" id="KW-0805">Transcription regulation</keyword>
<dbReference type="InterPro" id="IPR036271">
    <property type="entry name" value="Tet_transcr_reg_TetR-rel_C_sf"/>
</dbReference>
<protein>
    <submittedName>
        <fullName evidence="6">Bacterial regulatory protein, tetR family</fullName>
    </submittedName>
</protein>
<dbReference type="SUPFAM" id="SSF46689">
    <property type="entry name" value="Homeodomain-like"/>
    <property type="match status" value="1"/>
</dbReference>
<evidence type="ECO:0000256" key="1">
    <source>
        <dbReference type="ARBA" id="ARBA00023015"/>
    </source>
</evidence>
<dbReference type="OrthoDB" id="71867at2"/>
<dbReference type="GO" id="GO:0000976">
    <property type="term" value="F:transcription cis-regulatory region binding"/>
    <property type="evidence" value="ECO:0007669"/>
    <property type="project" value="TreeGrafter"/>
</dbReference>
<dbReference type="GO" id="GO:0003700">
    <property type="term" value="F:DNA-binding transcription factor activity"/>
    <property type="evidence" value="ECO:0007669"/>
    <property type="project" value="TreeGrafter"/>
</dbReference>
<dbReference type="Pfam" id="PF00440">
    <property type="entry name" value="TetR_N"/>
    <property type="match status" value="1"/>
</dbReference>
<evidence type="ECO:0000256" key="2">
    <source>
        <dbReference type="ARBA" id="ARBA00023125"/>
    </source>
</evidence>
<feature type="DNA-binding region" description="H-T-H motif" evidence="4">
    <location>
        <begin position="29"/>
        <end position="48"/>
    </location>
</feature>
<evidence type="ECO:0000313" key="7">
    <source>
        <dbReference type="Proteomes" id="UP000033448"/>
    </source>
</evidence>
<proteinExistence type="predicted"/>
<gene>
    <name evidence="6" type="ORF">RL72_02063</name>
</gene>
<dbReference type="InterPro" id="IPR001647">
    <property type="entry name" value="HTH_TetR"/>
</dbReference>
<dbReference type="AlphaFoldDB" id="A0A0F0KVM3"/>
<name>A0A0F0KVM3_9MICO</name>
<dbReference type="PROSITE" id="PS50977">
    <property type="entry name" value="HTH_TETR_2"/>
    <property type="match status" value="1"/>
</dbReference>
<dbReference type="EMBL" id="JYIT01000077">
    <property type="protein sequence ID" value="KJL23276.1"/>
    <property type="molecule type" value="Genomic_DNA"/>
</dbReference>
<keyword evidence="3" id="KW-0804">Transcription</keyword>
<dbReference type="Gene3D" id="1.10.357.10">
    <property type="entry name" value="Tetracycline Repressor, domain 2"/>
    <property type="match status" value="1"/>
</dbReference>
<feature type="domain" description="HTH tetR-type" evidence="5">
    <location>
        <begin position="6"/>
        <end position="66"/>
    </location>
</feature>
<evidence type="ECO:0000313" key="6">
    <source>
        <dbReference type="EMBL" id="KJL23276.1"/>
    </source>
</evidence>
<evidence type="ECO:0000256" key="3">
    <source>
        <dbReference type="ARBA" id="ARBA00023163"/>
    </source>
</evidence>
<keyword evidence="7" id="KW-1185">Reference proteome</keyword>
<dbReference type="PANTHER" id="PTHR30055:SF239">
    <property type="entry name" value="TRANSCRIPTIONAL REGULATORY PROTEIN"/>
    <property type="match status" value="1"/>
</dbReference>
<dbReference type="PATRIC" id="fig|582680.7.peg.2111"/>
<dbReference type="RefSeq" id="WP_045250746.1">
    <property type="nucleotide sequence ID" value="NZ_JYIT01000077.1"/>
</dbReference>
<reference evidence="6 7" key="1">
    <citation type="submission" date="2015-02" db="EMBL/GenBank/DDBJ databases">
        <title>Draft genome sequences of ten Microbacterium spp. with emphasis on heavy metal contaminated environments.</title>
        <authorList>
            <person name="Corretto E."/>
        </authorList>
    </citation>
    <scope>NUCLEOTIDE SEQUENCE [LARGE SCALE GENOMIC DNA]</scope>
    <source>
        <strain evidence="6 7">DSM 23848</strain>
    </source>
</reference>
<comment type="caution">
    <text evidence="6">The sequence shown here is derived from an EMBL/GenBank/DDBJ whole genome shotgun (WGS) entry which is preliminary data.</text>
</comment>
<keyword evidence="2 4" id="KW-0238">DNA-binding</keyword>
<dbReference type="InterPro" id="IPR050109">
    <property type="entry name" value="HTH-type_TetR-like_transc_reg"/>
</dbReference>
<dbReference type="SUPFAM" id="SSF48498">
    <property type="entry name" value="Tetracyclin repressor-like, C-terminal domain"/>
    <property type="match status" value="1"/>
</dbReference>
<sequence>MPAPQRVTRAALTDAARAIAEREGIDAVTISAVAAVVGVRAPSLYKHVAHRHDLLRLIADDAARELGEDIAALSGSDEDPATGLRAIARAFRAFSARSPRAASLLFAGADLSAQPPSEGMAALTATLLGAVRKAAPGDPLPAARTLTAWAHGFCTMEQAGAFQLGGDVDEAFEFGLATLVDALVVRRDTAR</sequence>
<dbReference type="InterPro" id="IPR009057">
    <property type="entry name" value="Homeodomain-like_sf"/>
</dbReference>
<dbReference type="PANTHER" id="PTHR30055">
    <property type="entry name" value="HTH-TYPE TRANSCRIPTIONAL REGULATOR RUTR"/>
    <property type="match status" value="1"/>
</dbReference>
<dbReference type="Gene3D" id="1.10.10.60">
    <property type="entry name" value="Homeodomain-like"/>
    <property type="match status" value="1"/>
</dbReference>